<keyword evidence="2" id="KW-1133">Transmembrane helix</keyword>
<evidence type="ECO:0000313" key="3">
    <source>
        <dbReference type="EMBL" id="QHU08624.1"/>
    </source>
</evidence>
<keyword evidence="2" id="KW-0812">Transmembrane</keyword>
<feature type="compositionally biased region" description="Polar residues" evidence="1">
    <location>
        <begin position="1"/>
        <end position="12"/>
    </location>
</feature>
<name>A0A6C0JY09_9ZZZZ</name>
<organism evidence="3">
    <name type="scientific">viral metagenome</name>
    <dbReference type="NCBI Taxonomy" id="1070528"/>
    <lineage>
        <taxon>unclassified sequences</taxon>
        <taxon>metagenomes</taxon>
        <taxon>organismal metagenomes</taxon>
    </lineage>
</organism>
<evidence type="ECO:0000256" key="1">
    <source>
        <dbReference type="SAM" id="MobiDB-lite"/>
    </source>
</evidence>
<proteinExistence type="predicted"/>
<accession>A0A6C0JY09</accession>
<reference evidence="3" key="1">
    <citation type="journal article" date="2020" name="Nature">
        <title>Giant virus diversity and host interactions through global metagenomics.</title>
        <authorList>
            <person name="Schulz F."/>
            <person name="Roux S."/>
            <person name="Paez-Espino D."/>
            <person name="Jungbluth S."/>
            <person name="Walsh D.A."/>
            <person name="Denef V.J."/>
            <person name="McMahon K.D."/>
            <person name="Konstantinidis K.T."/>
            <person name="Eloe-Fadrosh E.A."/>
            <person name="Kyrpides N.C."/>
            <person name="Woyke T."/>
        </authorList>
    </citation>
    <scope>NUCLEOTIDE SEQUENCE</scope>
    <source>
        <strain evidence="3">GVMAG-S-1063924-116</strain>
    </source>
</reference>
<dbReference type="AlphaFoldDB" id="A0A6C0JY09"/>
<protein>
    <submittedName>
        <fullName evidence="3">Uncharacterized protein</fullName>
    </submittedName>
</protein>
<feature type="transmembrane region" description="Helical" evidence="2">
    <location>
        <begin position="28"/>
        <end position="51"/>
    </location>
</feature>
<feature type="region of interest" description="Disordered" evidence="1">
    <location>
        <begin position="1"/>
        <end position="21"/>
    </location>
</feature>
<dbReference type="EMBL" id="MN740698">
    <property type="protein sequence ID" value="QHU08624.1"/>
    <property type="molecule type" value="Genomic_DNA"/>
</dbReference>
<sequence>MASSSTQTVSEQTKTEKKETRSHLSLKMYLLGIATIIVPLLVFYVIAALVAPVRSGWNSLFIID</sequence>
<keyword evidence="2" id="KW-0472">Membrane</keyword>
<evidence type="ECO:0000256" key="2">
    <source>
        <dbReference type="SAM" id="Phobius"/>
    </source>
</evidence>